<name>A0A2M7FBM8_9BACT</name>
<proteinExistence type="predicted"/>
<dbReference type="Pfam" id="PF13439">
    <property type="entry name" value="Glyco_transf_4"/>
    <property type="match status" value="1"/>
</dbReference>
<dbReference type="Pfam" id="PF00534">
    <property type="entry name" value="Glycos_transf_1"/>
    <property type="match status" value="1"/>
</dbReference>
<dbReference type="EMBL" id="PFFD01000126">
    <property type="protein sequence ID" value="PIV86879.1"/>
    <property type="molecule type" value="Genomic_DNA"/>
</dbReference>
<dbReference type="InterPro" id="IPR001296">
    <property type="entry name" value="Glyco_trans_1"/>
</dbReference>
<evidence type="ECO:0000259" key="2">
    <source>
        <dbReference type="Pfam" id="PF13439"/>
    </source>
</evidence>
<reference evidence="4" key="1">
    <citation type="submission" date="2017-09" db="EMBL/GenBank/DDBJ databases">
        <title>Depth-based differentiation of microbial function through sediment-hosted aquifers and enrichment of novel symbionts in the deep terrestrial subsurface.</title>
        <authorList>
            <person name="Probst A.J."/>
            <person name="Ladd B."/>
            <person name="Jarett J.K."/>
            <person name="Geller-Mcgrath D.E."/>
            <person name="Sieber C.M.K."/>
            <person name="Emerson J.B."/>
            <person name="Anantharaman K."/>
            <person name="Thomas B.C."/>
            <person name="Malmstrom R."/>
            <person name="Stieglmeier M."/>
            <person name="Klingl A."/>
            <person name="Woyke T."/>
            <person name="Ryan C.M."/>
            <person name="Banfield J.F."/>
        </authorList>
    </citation>
    <scope>NUCLEOTIDE SEQUENCE [LARGE SCALE GENOMIC DNA]</scope>
</reference>
<dbReference type="Gene3D" id="3.40.50.2000">
    <property type="entry name" value="Glycogen Phosphorylase B"/>
    <property type="match status" value="2"/>
</dbReference>
<dbReference type="InterPro" id="IPR028098">
    <property type="entry name" value="Glyco_trans_4-like_N"/>
</dbReference>
<evidence type="ECO:0000313" key="3">
    <source>
        <dbReference type="EMBL" id="PIV86879.1"/>
    </source>
</evidence>
<organism evidence="3 4">
    <name type="scientific">Candidatus Kaiserbacteria bacterium CG17_big_fil_post_rev_8_21_14_2_50_51_7</name>
    <dbReference type="NCBI Taxonomy" id="1974613"/>
    <lineage>
        <taxon>Bacteria</taxon>
        <taxon>Candidatus Kaiseribacteriota</taxon>
    </lineage>
</organism>
<comment type="caution">
    <text evidence="3">The sequence shown here is derived from an EMBL/GenBank/DDBJ whole genome shotgun (WGS) entry which is preliminary data.</text>
</comment>
<accession>A0A2M7FBM8</accession>
<evidence type="ECO:0000259" key="1">
    <source>
        <dbReference type="Pfam" id="PF00534"/>
    </source>
</evidence>
<keyword evidence="3" id="KW-0808">Transferase</keyword>
<dbReference type="PANTHER" id="PTHR45947:SF3">
    <property type="entry name" value="SULFOQUINOVOSYL TRANSFERASE SQD2"/>
    <property type="match status" value="1"/>
</dbReference>
<evidence type="ECO:0000313" key="4">
    <source>
        <dbReference type="Proteomes" id="UP000228497"/>
    </source>
</evidence>
<dbReference type="Proteomes" id="UP000228497">
    <property type="component" value="Unassembled WGS sequence"/>
</dbReference>
<dbReference type="SUPFAM" id="SSF53756">
    <property type="entry name" value="UDP-Glycosyltransferase/glycogen phosphorylase"/>
    <property type="match status" value="1"/>
</dbReference>
<protein>
    <submittedName>
        <fullName evidence="3">Alpha-mannosyltransferase</fullName>
    </submittedName>
</protein>
<dbReference type="AlphaFoldDB" id="A0A2M7FBM8"/>
<dbReference type="PANTHER" id="PTHR45947">
    <property type="entry name" value="SULFOQUINOVOSYL TRANSFERASE SQD2"/>
    <property type="match status" value="1"/>
</dbReference>
<dbReference type="InterPro" id="IPR050194">
    <property type="entry name" value="Glycosyltransferase_grp1"/>
</dbReference>
<sequence length="335" mass="37607">MKKILLVTDAWAPQINGVTRVLDAHIHALKALGYQIVIIEPGQFRTVSLPMYPEIRLALFARRRVAKMIAEIQPDAIHIVTEGPLGWAARAACLRRGIPFTTWYHTNFQLYVDIRLRGLLRPIYALMRRFHSAAVRTMVSTESLKSELESTGFKHIVIVPLGVNMDLFIRNSAPPLPPLPKPVFVYFGRLAPEKSPEEFLKLKLPGTKLVIGDGPDRTKLKKKYGEGNTFIGYKRGQELVDWLSLSDVFVFPSRTETFGLVVVEALACGLPVAAHDVMGPRDIITQGKDGYLSEDLSEAAVKCLGLSPTDCRKKAEQYSWEHSVEAFFNKLIFIH</sequence>
<gene>
    <name evidence="3" type="ORF">COW49_02870</name>
</gene>
<dbReference type="GO" id="GO:0016757">
    <property type="term" value="F:glycosyltransferase activity"/>
    <property type="evidence" value="ECO:0007669"/>
    <property type="project" value="UniProtKB-KW"/>
</dbReference>
<feature type="domain" description="Glycosyltransferase subfamily 4-like N-terminal" evidence="2">
    <location>
        <begin position="15"/>
        <end position="166"/>
    </location>
</feature>
<feature type="domain" description="Glycosyl transferase family 1" evidence="1">
    <location>
        <begin position="177"/>
        <end position="296"/>
    </location>
</feature>
<dbReference type="CDD" id="cd03814">
    <property type="entry name" value="GT4-like"/>
    <property type="match status" value="1"/>
</dbReference>
<keyword evidence="3" id="KW-0328">Glycosyltransferase</keyword>